<dbReference type="SUPFAM" id="SSF81593">
    <property type="entry name" value="Nucleotidyltransferase substrate binding subunit/domain"/>
    <property type="match status" value="1"/>
</dbReference>
<evidence type="ECO:0000256" key="3">
    <source>
        <dbReference type="ARBA" id="ARBA00022801"/>
    </source>
</evidence>
<keyword evidence="1" id="KW-1277">Toxin-antitoxin system</keyword>
<protein>
    <recommendedName>
        <fullName evidence="7">DUF86 domain-containing protein</fullName>
    </recommendedName>
</protein>
<dbReference type="NCBIfam" id="NF047751">
    <property type="entry name" value="HepT_toxin"/>
    <property type="match status" value="1"/>
</dbReference>
<dbReference type="GO" id="GO:0110001">
    <property type="term" value="C:toxin-antitoxin complex"/>
    <property type="evidence" value="ECO:0007669"/>
    <property type="project" value="InterPro"/>
</dbReference>
<comment type="similarity">
    <text evidence="4">Belongs to the HepT RNase toxin family.</text>
</comment>
<evidence type="ECO:0000313" key="6">
    <source>
        <dbReference type="Proteomes" id="UP000000263"/>
    </source>
</evidence>
<keyword evidence="6" id="KW-1185">Reference proteome</keyword>
<evidence type="ECO:0000256" key="1">
    <source>
        <dbReference type="ARBA" id="ARBA00022649"/>
    </source>
</evidence>
<dbReference type="Proteomes" id="UP000000263">
    <property type="component" value="Chromosome"/>
</dbReference>
<reference evidence="5 6" key="1">
    <citation type="submission" date="2007-08" db="EMBL/GenBank/DDBJ databases">
        <title>Complete sequence of Roseiflexus castenholzii DSM 13941.</title>
        <authorList>
            <consortium name="US DOE Joint Genome Institute"/>
            <person name="Copeland A."/>
            <person name="Lucas S."/>
            <person name="Lapidus A."/>
            <person name="Barry K."/>
            <person name="Glavina del Rio T."/>
            <person name="Dalin E."/>
            <person name="Tice H."/>
            <person name="Pitluck S."/>
            <person name="Thompson L.S."/>
            <person name="Brettin T."/>
            <person name="Bruce D."/>
            <person name="Detter J.C."/>
            <person name="Han C."/>
            <person name="Tapia R."/>
            <person name="Schmutz J."/>
            <person name="Larimer F."/>
            <person name="Land M."/>
            <person name="Hauser L."/>
            <person name="Kyrpides N."/>
            <person name="Mikhailova N."/>
            <person name="Bryant D.A."/>
            <person name="Hanada S."/>
            <person name="Tsukatani Y."/>
            <person name="Richardson P."/>
        </authorList>
    </citation>
    <scope>NUCLEOTIDE SEQUENCE [LARGE SCALE GENOMIC DNA]</scope>
    <source>
        <strain evidence="6">DSM 13941 / HLO8</strain>
    </source>
</reference>
<dbReference type="KEGG" id="rca:Rcas_3653"/>
<dbReference type="InterPro" id="IPR008201">
    <property type="entry name" value="HepT-like"/>
</dbReference>
<gene>
    <name evidence="5" type="ordered locus">Rcas_3653</name>
</gene>
<evidence type="ECO:0000313" key="5">
    <source>
        <dbReference type="EMBL" id="ABU59702.1"/>
    </source>
</evidence>
<dbReference type="PANTHER" id="PTHR33397:SF5">
    <property type="entry name" value="RNASE YUTE-RELATED"/>
    <property type="match status" value="1"/>
</dbReference>
<evidence type="ECO:0000256" key="4">
    <source>
        <dbReference type="ARBA" id="ARBA00024207"/>
    </source>
</evidence>
<dbReference type="Gene3D" id="1.20.120.580">
    <property type="entry name" value="bsu32300-like"/>
    <property type="match status" value="1"/>
</dbReference>
<dbReference type="InterPro" id="IPR052379">
    <property type="entry name" value="Type_VII_TA_RNase"/>
</dbReference>
<dbReference type="RefSeq" id="WP_012122125.1">
    <property type="nucleotide sequence ID" value="NC_009767.1"/>
</dbReference>
<keyword evidence="3" id="KW-0378">Hydrolase</keyword>
<dbReference type="eggNOG" id="COG2445">
    <property type="taxonomic scope" value="Bacteria"/>
</dbReference>
<proteinExistence type="inferred from homology"/>
<organism evidence="5 6">
    <name type="scientific">Roseiflexus castenholzii (strain DSM 13941 / HLO8)</name>
    <dbReference type="NCBI Taxonomy" id="383372"/>
    <lineage>
        <taxon>Bacteria</taxon>
        <taxon>Bacillati</taxon>
        <taxon>Chloroflexota</taxon>
        <taxon>Chloroflexia</taxon>
        <taxon>Chloroflexales</taxon>
        <taxon>Roseiflexineae</taxon>
        <taxon>Roseiflexaceae</taxon>
        <taxon>Roseiflexus</taxon>
    </lineage>
</organism>
<name>A7NQ56_ROSCS</name>
<accession>A7NQ56</accession>
<evidence type="ECO:0008006" key="7">
    <source>
        <dbReference type="Google" id="ProtNLM"/>
    </source>
</evidence>
<dbReference type="STRING" id="383372.Rcas_3653"/>
<dbReference type="PANTHER" id="PTHR33397">
    <property type="entry name" value="UPF0331 PROTEIN YUTE"/>
    <property type="match status" value="1"/>
</dbReference>
<dbReference type="GO" id="GO:0004540">
    <property type="term" value="F:RNA nuclease activity"/>
    <property type="evidence" value="ECO:0007669"/>
    <property type="project" value="InterPro"/>
</dbReference>
<dbReference type="OrthoDB" id="161881at2"/>
<sequence length="137" mass="15504">MARDVLLRKLAYLRQLLRDLAPFEQMSRAEIEAHHYTIERLLELLVGAAADLLFHILAERGRAPTSYRDAFRLAAQEGLLPGDLAGRLQQAAGMRNVLVHLYETIDYDILYASIVPALHDFALFIALAEKWETSEEG</sequence>
<keyword evidence="2" id="KW-0540">Nuclease</keyword>
<dbReference type="GO" id="GO:0016787">
    <property type="term" value="F:hydrolase activity"/>
    <property type="evidence" value="ECO:0007669"/>
    <property type="project" value="UniProtKB-KW"/>
</dbReference>
<dbReference type="InterPro" id="IPR037038">
    <property type="entry name" value="HepT-like_sf"/>
</dbReference>
<dbReference type="AlphaFoldDB" id="A7NQ56"/>
<dbReference type="EMBL" id="CP000804">
    <property type="protein sequence ID" value="ABU59702.1"/>
    <property type="molecule type" value="Genomic_DNA"/>
</dbReference>
<evidence type="ECO:0000256" key="2">
    <source>
        <dbReference type="ARBA" id="ARBA00022722"/>
    </source>
</evidence>
<dbReference type="HOGENOM" id="CLU_142825_1_0_0"/>
<dbReference type="Pfam" id="PF01934">
    <property type="entry name" value="HepT-like"/>
    <property type="match status" value="1"/>
</dbReference>